<keyword evidence="2" id="KW-0333">Golgi apparatus</keyword>
<evidence type="ECO:0000256" key="5">
    <source>
        <dbReference type="SAM" id="Phobius"/>
    </source>
</evidence>
<keyword evidence="5" id="KW-0812">Transmembrane</keyword>
<dbReference type="InterPro" id="IPR008628">
    <property type="entry name" value="GPP34-like"/>
</dbReference>
<dbReference type="RefSeq" id="WP_227212070.1">
    <property type="nucleotide sequence ID" value="NZ_BAABZQ010000001.1"/>
</dbReference>
<dbReference type="Gene3D" id="1.10.3630.10">
    <property type="entry name" value="yeast vps74-n-term truncation variant domain like"/>
    <property type="match status" value="1"/>
</dbReference>
<keyword evidence="4 5" id="KW-0472">Membrane</keyword>
<proteinExistence type="predicted"/>
<evidence type="ECO:0000256" key="3">
    <source>
        <dbReference type="ARBA" id="ARBA00023121"/>
    </source>
</evidence>
<accession>A0ABQ0BWI1</accession>
<name>A0ABQ0BWI1_9FIRM</name>
<dbReference type="EMBL" id="BAABZQ010000001">
    <property type="protein sequence ID" value="GAA6500898.1"/>
    <property type="molecule type" value="Genomic_DNA"/>
</dbReference>
<gene>
    <name evidence="6" type="ORF">K340107D12_37140</name>
</gene>
<evidence type="ECO:0000313" key="7">
    <source>
        <dbReference type="Proteomes" id="UP001600941"/>
    </source>
</evidence>
<evidence type="ECO:0000256" key="1">
    <source>
        <dbReference type="ARBA" id="ARBA00004255"/>
    </source>
</evidence>
<comment type="subcellular location">
    <subcellularLocation>
        <location evidence="1">Golgi apparatus membrane</location>
        <topology evidence="1">Peripheral membrane protein</topology>
        <orientation evidence="1">Cytoplasmic side</orientation>
    </subcellularLocation>
</comment>
<evidence type="ECO:0000256" key="2">
    <source>
        <dbReference type="ARBA" id="ARBA00023034"/>
    </source>
</evidence>
<comment type="caution">
    <text evidence="6">The sequence shown here is derived from an EMBL/GenBank/DDBJ whole genome shotgun (WGS) entry which is preliminary data.</text>
</comment>
<feature type="transmembrane region" description="Helical" evidence="5">
    <location>
        <begin position="198"/>
        <end position="219"/>
    </location>
</feature>
<reference evidence="6 7" key="1">
    <citation type="submission" date="2024-04" db="EMBL/GenBank/DDBJ databases">
        <title>Defined microbial consortia suppress multidrug-resistant proinflammatory Enterobacteriaceae via ecological control.</title>
        <authorList>
            <person name="Furuichi M."/>
            <person name="Kawaguchi T."/>
            <person name="Pust M."/>
            <person name="Yasuma K."/>
            <person name="Plichta D."/>
            <person name="Hasegawa N."/>
            <person name="Ohya T."/>
            <person name="Bhattarai S."/>
            <person name="Sasajima S."/>
            <person name="Aoto Y."/>
            <person name="Tuganbaev T."/>
            <person name="Yaginuma M."/>
            <person name="Ueda M."/>
            <person name="Okahashi N."/>
            <person name="Amafuji K."/>
            <person name="Kiridooshi Y."/>
            <person name="Sugita K."/>
            <person name="Strazar M."/>
            <person name="Skelly A."/>
            <person name="Suda W."/>
            <person name="Hattori M."/>
            <person name="Nakamoto N."/>
            <person name="Caballero S."/>
            <person name="Norman J."/>
            <person name="Olle B."/>
            <person name="Tanoue T."/>
            <person name="Arita M."/>
            <person name="Bucci V."/>
            <person name="Atarashi K."/>
            <person name="Xavier R."/>
            <person name="Honda K."/>
        </authorList>
    </citation>
    <scope>NUCLEOTIDE SEQUENCE [LARGE SCALE GENOMIC DNA]</scope>
    <source>
        <strain evidence="7">k34-0107-D12</strain>
    </source>
</reference>
<evidence type="ECO:0000313" key="6">
    <source>
        <dbReference type="EMBL" id="GAA6500898.1"/>
    </source>
</evidence>
<keyword evidence="3" id="KW-0446">Lipid-binding</keyword>
<dbReference type="InterPro" id="IPR038261">
    <property type="entry name" value="GPP34-like_sf"/>
</dbReference>
<organism evidence="6 7">
    <name type="scientific">Blautia parvula</name>
    <dbReference type="NCBI Taxonomy" id="2877527"/>
    <lineage>
        <taxon>Bacteria</taxon>
        <taxon>Bacillati</taxon>
        <taxon>Bacillota</taxon>
        <taxon>Clostridia</taxon>
        <taxon>Lachnospirales</taxon>
        <taxon>Lachnospiraceae</taxon>
        <taxon>Blautia</taxon>
    </lineage>
</organism>
<protein>
    <recommendedName>
        <fullName evidence="8">GPP34 family phosphoprotein</fullName>
    </recommendedName>
</protein>
<sequence length="220" mass="25470">MNRKSIAQEYYILATNDNGYMPVMHQDESIAGIVAAGIMDLKLNGVITMENKKITVIKDIPNELSHIESLYTYLKQKSRTMNQLMNYYMLSIGSSMKKLTAELGESLLHDEMATKGKGGLFSHKTIYIPEKNHKEEMISILKSAAAKEENSPHDMALIYLLMETKNLYRYFTNEEFYELKSKRKKMKKNPQYKQLDDMLNYAGDLMFLVFIVVVIFFVVF</sequence>
<dbReference type="Proteomes" id="UP001600941">
    <property type="component" value="Unassembled WGS sequence"/>
</dbReference>
<evidence type="ECO:0008006" key="8">
    <source>
        <dbReference type="Google" id="ProtNLM"/>
    </source>
</evidence>
<dbReference type="Pfam" id="PF05719">
    <property type="entry name" value="GPP34"/>
    <property type="match status" value="1"/>
</dbReference>
<keyword evidence="5" id="KW-1133">Transmembrane helix</keyword>
<keyword evidence="7" id="KW-1185">Reference proteome</keyword>
<evidence type="ECO:0000256" key="4">
    <source>
        <dbReference type="ARBA" id="ARBA00023136"/>
    </source>
</evidence>